<comment type="subcellular location">
    <subcellularLocation>
        <location evidence="2">Cytoplasm</location>
    </subcellularLocation>
    <subcellularLocation>
        <location evidence="1">Nucleus</location>
    </subcellularLocation>
</comment>
<evidence type="ECO:0000256" key="2">
    <source>
        <dbReference type="ARBA" id="ARBA00004496"/>
    </source>
</evidence>
<feature type="compositionally biased region" description="Acidic residues" evidence="11">
    <location>
        <begin position="37"/>
        <end position="50"/>
    </location>
</feature>
<feature type="compositionally biased region" description="Polar residues" evidence="11">
    <location>
        <begin position="24"/>
        <end position="33"/>
    </location>
</feature>
<sequence length="387" mass="43765">MDEEVELEEGEIVDYNPIPRPSVCGSSVTTMKYSDNSGDEDDSVDSDSGNDSDSPCFRAKKPKLKKKSVGAKRTTNTGKQNKYNIWCSELQETSLTEELVNCDVRQKMLDRSRDVESYDYKLAYSMNDQHEPNVDNFGSESRAFHQGMKRRYEDRGSVKLRLGKRQSNSSESDCRGSPRTLSDLNVTLENTNEEVADDIANKLCEEKDDLILKVVEVLGKQKAIDMFRETRKIEEDGGMMVLNNSRRRTPGGIFLLLVKRDGDIQQDKLNLIFTDDKKKRETVKKHSHSRLRKAKAEELRRSLSADGMLAERDLPALLTRSELQIQQRRKDCETDGVTNPPPSPATDGRENSSDGVPELSEQLGNRQLTAYADADFLDVACDNMDVF</sequence>
<dbReference type="InParanoid" id="A0A067QQ74"/>
<dbReference type="GO" id="GO:0015031">
    <property type="term" value="P:protein transport"/>
    <property type="evidence" value="ECO:0007669"/>
    <property type="project" value="UniProtKB-KW"/>
</dbReference>
<evidence type="ECO:0000256" key="5">
    <source>
        <dbReference type="ARBA" id="ARBA00022448"/>
    </source>
</evidence>
<evidence type="ECO:0000256" key="1">
    <source>
        <dbReference type="ARBA" id="ARBA00004123"/>
    </source>
</evidence>
<dbReference type="InterPro" id="IPR019385">
    <property type="entry name" value="PHAX_RNA-binding_domain"/>
</dbReference>
<evidence type="ECO:0000256" key="8">
    <source>
        <dbReference type="ARBA" id="ARBA00022927"/>
    </source>
</evidence>
<dbReference type="InterPro" id="IPR038092">
    <property type="entry name" value="PHAX_RNA-binding_sf"/>
</dbReference>
<comment type="similarity">
    <text evidence="3">Belongs to the PHAX family.</text>
</comment>
<dbReference type="Gene3D" id="1.10.10.1440">
    <property type="entry name" value="PHAX RNA-binding domain"/>
    <property type="match status" value="1"/>
</dbReference>
<evidence type="ECO:0000256" key="6">
    <source>
        <dbReference type="ARBA" id="ARBA00022490"/>
    </source>
</evidence>
<evidence type="ECO:0000313" key="14">
    <source>
        <dbReference type="Proteomes" id="UP000027135"/>
    </source>
</evidence>
<keyword evidence="6" id="KW-0963">Cytoplasm</keyword>
<proteinExistence type="inferred from homology"/>
<dbReference type="GO" id="GO:0005634">
    <property type="term" value="C:nucleus"/>
    <property type="evidence" value="ECO:0007669"/>
    <property type="project" value="UniProtKB-SubCell"/>
</dbReference>
<dbReference type="PANTHER" id="PTHR13135">
    <property type="entry name" value="CYTOSOLIC RESINIFERATOXIN BINDING PROTEIN RBP-26"/>
    <property type="match status" value="1"/>
</dbReference>
<feature type="region of interest" description="Disordered" evidence="11">
    <location>
        <begin position="327"/>
        <end position="364"/>
    </location>
</feature>
<reference evidence="13 14" key="1">
    <citation type="journal article" date="2014" name="Nat. Commun.">
        <title>Molecular traces of alternative social organization in a termite genome.</title>
        <authorList>
            <person name="Terrapon N."/>
            <person name="Li C."/>
            <person name="Robertson H.M."/>
            <person name="Ji L."/>
            <person name="Meng X."/>
            <person name="Booth W."/>
            <person name="Chen Z."/>
            <person name="Childers C.P."/>
            <person name="Glastad K.M."/>
            <person name="Gokhale K."/>
            <person name="Gowin J."/>
            <person name="Gronenberg W."/>
            <person name="Hermansen R.A."/>
            <person name="Hu H."/>
            <person name="Hunt B.G."/>
            <person name="Huylmans A.K."/>
            <person name="Khalil S.M."/>
            <person name="Mitchell R.D."/>
            <person name="Munoz-Torres M.C."/>
            <person name="Mustard J.A."/>
            <person name="Pan H."/>
            <person name="Reese J.T."/>
            <person name="Scharf M.E."/>
            <person name="Sun F."/>
            <person name="Vogel H."/>
            <person name="Xiao J."/>
            <person name="Yang W."/>
            <person name="Yang Z."/>
            <person name="Yang Z."/>
            <person name="Zhou J."/>
            <person name="Zhu J."/>
            <person name="Brent C.S."/>
            <person name="Elsik C.G."/>
            <person name="Goodisman M.A."/>
            <person name="Liberles D.A."/>
            <person name="Roe R.M."/>
            <person name="Vargo E.L."/>
            <person name="Vilcinskas A."/>
            <person name="Wang J."/>
            <person name="Bornberg-Bauer E."/>
            <person name="Korb J."/>
            <person name="Zhang G."/>
            <person name="Liebig J."/>
        </authorList>
    </citation>
    <scope>NUCLEOTIDE SEQUENCE [LARGE SCALE GENOMIC DNA]</scope>
    <source>
        <tissue evidence="13">Whole organism</tissue>
    </source>
</reference>
<accession>A0A067QQ74</accession>
<evidence type="ECO:0000256" key="3">
    <source>
        <dbReference type="ARBA" id="ARBA00006094"/>
    </source>
</evidence>
<dbReference type="PANTHER" id="PTHR13135:SF0">
    <property type="entry name" value="PHOSPHORYLATED ADAPTER RNA EXPORT PROTEIN"/>
    <property type="match status" value="1"/>
</dbReference>
<protein>
    <recommendedName>
        <fullName evidence="4">Phosphorylated adapter RNA export protein</fullName>
    </recommendedName>
    <alternativeName>
        <fullName evidence="10">RNA U small nuclear RNA export adapter protein</fullName>
    </alternativeName>
</protein>
<feature type="domain" description="Phosphorylated adapter RNA export protein RNA-binding" evidence="12">
    <location>
        <begin position="195"/>
        <end position="278"/>
    </location>
</feature>
<evidence type="ECO:0000256" key="11">
    <source>
        <dbReference type="SAM" id="MobiDB-lite"/>
    </source>
</evidence>
<feature type="compositionally biased region" description="Basic residues" evidence="11">
    <location>
        <begin position="58"/>
        <end position="70"/>
    </location>
</feature>
<dbReference type="Pfam" id="PF10258">
    <property type="entry name" value="PHAX_RNA-bd"/>
    <property type="match status" value="1"/>
</dbReference>
<keyword evidence="9" id="KW-0539">Nucleus</keyword>
<dbReference type="OMA" id="EEGCIKK"/>
<feature type="compositionally biased region" description="Acidic residues" evidence="11">
    <location>
        <begin position="1"/>
        <end position="12"/>
    </location>
</feature>
<dbReference type="Proteomes" id="UP000027135">
    <property type="component" value="Unassembled WGS sequence"/>
</dbReference>
<dbReference type="AlphaFoldDB" id="A0A067QQ74"/>
<name>A0A067QQ74_ZOONE</name>
<keyword evidence="7" id="KW-0694">RNA-binding</keyword>
<gene>
    <name evidence="13" type="ORF">L798_13792</name>
</gene>
<keyword evidence="5" id="KW-0813">Transport</keyword>
<keyword evidence="14" id="KW-1185">Reference proteome</keyword>
<feature type="region of interest" description="Disordered" evidence="11">
    <location>
        <begin position="1"/>
        <end position="75"/>
    </location>
</feature>
<evidence type="ECO:0000313" key="13">
    <source>
        <dbReference type="EMBL" id="KDR11905.1"/>
    </source>
</evidence>
<evidence type="ECO:0000256" key="7">
    <source>
        <dbReference type="ARBA" id="ARBA00022884"/>
    </source>
</evidence>
<dbReference type="FunFam" id="1.10.10.1440:FF:000001">
    <property type="entry name" value="phosphorylated adapter RNA export protein-like"/>
    <property type="match status" value="1"/>
</dbReference>
<dbReference type="OrthoDB" id="20573at2759"/>
<keyword evidence="8" id="KW-0653">Protein transport</keyword>
<evidence type="ECO:0000256" key="10">
    <source>
        <dbReference type="ARBA" id="ARBA00030834"/>
    </source>
</evidence>
<dbReference type="FunCoup" id="A0A067QQ74">
    <property type="interactions" value="1183"/>
</dbReference>
<dbReference type="GO" id="GO:0003723">
    <property type="term" value="F:RNA binding"/>
    <property type="evidence" value="ECO:0007669"/>
    <property type="project" value="UniProtKB-KW"/>
</dbReference>
<dbReference type="eggNOG" id="KOG3948">
    <property type="taxonomic scope" value="Eukaryota"/>
</dbReference>
<dbReference type="GO" id="GO:0006408">
    <property type="term" value="P:snRNA export from nucleus"/>
    <property type="evidence" value="ECO:0007669"/>
    <property type="project" value="InterPro"/>
</dbReference>
<dbReference type="GO" id="GO:0005737">
    <property type="term" value="C:cytoplasm"/>
    <property type="evidence" value="ECO:0007669"/>
    <property type="project" value="UniProtKB-SubCell"/>
</dbReference>
<evidence type="ECO:0000256" key="4">
    <source>
        <dbReference type="ARBA" id="ARBA00016856"/>
    </source>
</evidence>
<organism evidence="13 14">
    <name type="scientific">Zootermopsis nevadensis</name>
    <name type="common">Dampwood termite</name>
    <dbReference type="NCBI Taxonomy" id="136037"/>
    <lineage>
        <taxon>Eukaryota</taxon>
        <taxon>Metazoa</taxon>
        <taxon>Ecdysozoa</taxon>
        <taxon>Arthropoda</taxon>
        <taxon>Hexapoda</taxon>
        <taxon>Insecta</taxon>
        <taxon>Pterygota</taxon>
        <taxon>Neoptera</taxon>
        <taxon>Polyneoptera</taxon>
        <taxon>Dictyoptera</taxon>
        <taxon>Blattodea</taxon>
        <taxon>Blattoidea</taxon>
        <taxon>Termitoidae</taxon>
        <taxon>Termopsidae</taxon>
        <taxon>Zootermopsis</taxon>
    </lineage>
</organism>
<dbReference type="EMBL" id="KK853060">
    <property type="protein sequence ID" value="KDR11905.1"/>
    <property type="molecule type" value="Genomic_DNA"/>
</dbReference>
<evidence type="ECO:0000259" key="12">
    <source>
        <dbReference type="Pfam" id="PF10258"/>
    </source>
</evidence>
<evidence type="ECO:0000256" key="9">
    <source>
        <dbReference type="ARBA" id="ARBA00023242"/>
    </source>
</evidence>
<dbReference type="InterPro" id="IPR039047">
    <property type="entry name" value="PHAX"/>
</dbReference>
<dbReference type="STRING" id="136037.A0A067QQ74"/>